<evidence type="ECO:0000313" key="4">
    <source>
        <dbReference type="EMBL" id="MBD1386792.1"/>
    </source>
</evidence>
<dbReference type="RefSeq" id="WP_191176618.1">
    <property type="nucleotide sequence ID" value="NZ_JACWMW010000003.1"/>
</dbReference>
<gene>
    <name evidence="4" type="ORF">IDJ75_16025</name>
</gene>
<keyword evidence="2" id="KW-1133">Transmembrane helix</keyword>
<feature type="transmembrane region" description="Helical" evidence="2">
    <location>
        <begin position="312"/>
        <end position="330"/>
    </location>
</feature>
<evidence type="ECO:0000313" key="5">
    <source>
        <dbReference type="Proteomes" id="UP000618754"/>
    </source>
</evidence>
<dbReference type="Gene3D" id="3.30.2010.10">
    <property type="entry name" value="Metalloproteases ('zincins'), catalytic domain"/>
    <property type="match status" value="1"/>
</dbReference>
<evidence type="ECO:0000259" key="3">
    <source>
        <dbReference type="Pfam" id="PF05569"/>
    </source>
</evidence>
<feature type="transmembrane region" description="Helical" evidence="2">
    <location>
        <begin position="214"/>
        <end position="236"/>
    </location>
</feature>
<dbReference type="InterPro" id="IPR008756">
    <property type="entry name" value="Peptidase_M56"/>
</dbReference>
<feature type="transmembrane region" description="Helical" evidence="2">
    <location>
        <begin position="43"/>
        <end position="65"/>
    </location>
</feature>
<comment type="caution">
    <text evidence="4">The sequence shown here is derived from an EMBL/GenBank/DDBJ whole genome shotgun (WGS) entry which is preliminary data.</text>
</comment>
<dbReference type="InterPro" id="IPR052173">
    <property type="entry name" value="Beta-lactam_resp_regulator"/>
</dbReference>
<keyword evidence="2" id="KW-0812">Transmembrane</keyword>
<name>A0ABR7XAD7_9SPHI</name>
<proteinExistence type="predicted"/>
<dbReference type="CDD" id="cd07341">
    <property type="entry name" value="M56_BlaR1_MecR1_like"/>
    <property type="match status" value="1"/>
</dbReference>
<keyword evidence="5" id="KW-1185">Reference proteome</keyword>
<dbReference type="EMBL" id="JACWMW010000003">
    <property type="protein sequence ID" value="MBD1386792.1"/>
    <property type="molecule type" value="Genomic_DNA"/>
</dbReference>
<dbReference type="PANTHER" id="PTHR34978:SF3">
    <property type="entry name" value="SLR0241 PROTEIN"/>
    <property type="match status" value="1"/>
</dbReference>
<dbReference type="Proteomes" id="UP000618754">
    <property type="component" value="Unassembled WGS sequence"/>
</dbReference>
<keyword evidence="2" id="KW-0472">Membrane</keyword>
<dbReference type="PANTHER" id="PTHR34978">
    <property type="entry name" value="POSSIBLE SENSOR-TRANSDUCER PROTEIN BLAR"/>
    <property type="match status" value="1"/>
</dbReference>
<dbReference type="Pfam" id="PF05569">
    <property type="entry name" value="Peptidase_M56"/>
    <property type="match status" value="1"/>
</dbReference>
<feature type="region of interest" description="Disordered" evidence="1">
    <location>
        <begin position="405"/>
        <end position="429"/>
    </location>
</feature>
<feature type="transmembrane region" description="Helical" evidence="2">
    <location>
        <begin position="12"/>
        <end position="31"/>
    </location>
</feature>
<protein>
    <submittedName>
        <fullName evidence="4">M56 family metallopeptidase</fullName>
    </submittedName>
</protein>
<feature type="domain" description="Peptidase M56" evidence="3">
    <location>
        <begin position="27"/>
        <end position="295"/>
    </location>
</feature>
<feature type="compositionally biased region" description="Low complexity" evidence="1">
    <location>
        <begin position="412"/>
        <end position="426"/>
    </location>
</feature>
<evidence type="ECO:0000256" key="1">
    <source>
        <dbReference type="SAM" id="MobiDB-lite"/>
    </source>
</evidence>
<accession>A0ABR7XAD7</accession>
<reference evidence="4 5" key="1">
    <citation type="submission" date="2020-09" db="EMBL/GenBank/DDBJ databases">
        <title>Novel species of Mucilaginibacter isolated from a glacier on the Tibetan Plateau.</title>
        <authorList>
            <person name="Liu Q."/>
            <person name="Xin Y.-H."/>
        </authorList>
    </citation>
    <scope>NUCLEOTIDE SEQUENCE [LARGE SCALE GENOMIC DNA]</scope>
    <source>
        <strain evidence="4 5">CGMCC 1.13878</strain>
    </source>
</reference>
<sequence>MDSFNIALGQTLIHSLWQGVILAGITGLIIIFTRKAKAANRYLLMVGTMLAFVIVSIGTFCYEFYQPSAKVATGDIIYHVSAISNLTNVERSLPQQVMQYVNNHTQSIVLVWFFIVLARSLQLATGLQSLYHLRRKNLFAVDENWGKRVAILSAHLGINRVVGIAESGIAKVPMVIGHLKPLILIPAGLLTALPPAEIEAILIHELAHIQRRDYLVNLLQSFLEIIFFFNPAVLWLSALIRTERENCCDDIAVEQTSSKVNYIRALVSCQEYQLSAPAYAMAFPGRRSQLMDRVKRMASGTNNALNFRERSILFITLFTAGLLTVAFTNAKQIQHFAVKTQKALTQSIIPATDTIPVQPQPAKKTKVKASAVAQPVKAYTEQTAPVEPNEVTITKQKEMAFEDSVRQSRLSPTAPITPITPITPNTGRTQPITPITSINTKPLSPLTGDLSPYKNRSLNYNTTAKQYAATPDEPVKSKAPSIGEQVTAELIKDQLISSDDKHISFKLSNTDLIVNGIRQTDDVQKRYKDKFVPVSKGKSTWTLYNNYDTTTDDKK</sequence>
<organism evidence="4 5">
    <name type="scientific">Mucilaginibacter rigui</name>
    <dbReference type="NCBI Taxonomy" id="534635"/>
    <lineage>
        <taxon>Bacteria</taxon>
        <taxon>Pseudomonadati</taxon>
        <taxon>Bacteroidota</taxon>
        <taxon>Sphingobacteriia</taxon>
        <taxon>Sphingobacteriales</taxon>
        <taxon>Sphingobacteriaceae</taxon>
        <taxon>Mucilaginibacter</taxon>
    </lineage>
</organism>
<evidence type="ECO:0000256" key="2">
    <source>
        <dbReference type="SAM" id="Phobius"/>
    </source>
</evidence>
<feature type="transmembrane region" description="Helical" evidence="2">
    <location>
        <begin position="108"/>
        <end position="127"/>
    </location>
</feature>